<evidence type="ECO:0000313" key="2">
    <source>
        <dbReference type="EMBL" id="ROT38671.1"/>
    </source>
</evidence>
<evidence type="ECO:0000256" key="1">
    <source>
        <dbReference type="SAM" id="MobiDB-lite"/>
    </source>
</evidence>
<dbReference type="Proteomes" id="UP000272025">
    <property type="component" value="Unassembled WGS sequence"/>
</dbReference>
<dbReference type="GO" id="GO:0006813">
    <property type="term" value="P:potassium ion transport"/>
    <property type="evidence" value="ECO:0007669"/>
    <property type="project" value="TreeGrafter"/>
</dbReference>
<dbReference type="RefSeq" id="XP_028466477.1">
    <property type="nucleotide sequence ID" value="XM_028608053.1"/>
</dbReference>
<dbReference type="AlphaFoldDB" id="A0A3N2PW00"/>
<dbReference type="EMBL" id="ML119055">
    <property type="protein sequence ID" value="ROT38671.1"/>
    <property type="molecule type" value="Genomic_DNA"/>
</dbReference>
<accession>A0A3N2PW00</accession>
<name>A0A3N2PW00_SODAK</name>
<gene>
    <name evidence="2" type="ORF">SODALDRAFT_277296</name>
</gene>
<dbReference type="GO" id="GO:0005743">
    <property type="term" value="C:mitochondrial inner membrane"/>
    <property type="evidence" value="ECO:0007669"/>
    <property type="project" value="TreeGrafter"/>
</dbReference>
<dbReference type="GO" id="GO:1902600">
    <property type="term" value="P:proton transmembrane transport"/>
    <property type="evidence" value="ECO:0007669"/>
    <property type="project" value="TreeGrafter"/>
</dbReference>
<keyword evidence="3" id="KW-1185">Reference proteome</keyword>
<evidence type="ECO:0008006" key="4">
    <source>
        <dbReference type="Google" id="ProtNLM"/>
    </source>
</evidence>
<organism evidence="2 3">
    <name type="scientific">Sodiomyces alkalinus (strain CBS 110278 / VKM F-3762 / F11)</name>
    <name type="common">Alkaliphilic filamentous fungus</name>
    <dbReference type="NCBI Taxonomy" id="1314773"/>
    <lineage>
        <taxon>Eukaryota</taxon>
        <taxon>Fungi</taxon>
        <taxon>Dikarya</taxon>
        <taxon>Ascomycota</taxon>
        <taxon>Pezizomycotina</taxon>
        <taxon>Sordariomycetes</taxon>
        <taxon>Hypocreomycetidae</taxon>
        <taxon>Glomerellales</taxon>
        <taxon>Plectosphaerellaceae</taxon>
        <taxon>Sodiomyces</taxon>
    </lineage>
</organism>
<protein>
    <recommendedName>
        <fullName evidence="4">Mitochondrial K+-H+ exchange-related-domain-containing protein</fullName>
    </recommendedName>
</protein>
<dbReference type="PANTHER" id="PTHR28062:SF1">
    <property type="entry name" value="TRANSMEMBRANE PROTEIN"/>
    <property type="match status" value="1"/>
</dbReference>
<dbReference type="InterPro" id="IPR018786">
    <property type="entry name" value="Mit_KHE1"/>
</dbReference>
<evidence type="ECO:0000313" key="3">
    <source>
        <dbReference type="Proteomes" id="UP000272025"/>
    </source>
</evidence>
<feature type="compositionally biased region" description="Polar residues" evidence="1">
    <location>
        <begin position="273"/>
        <end position="283"/>
    </location>
</feature>
<dbReference type="STRING" id="1314773.A0A3N2PW00"/>
<reference evidence="2 3" key="1">
    <citation type="journal article" date="2018" name="Mol. Ecol.">
        <title>The obligate alkalophilic soda-lake fungus Sodiomyces alkalinus has shifted to a protein diet.</title>
        <authorList>
            <person name="Grum-Grzhimaylo A.A."/>
            <person name="Falkoski D.L."/>
            <person name="van den Heuvel J."/>
            <person name="Valero-Jimenez C.A."/>
            <person name="Min B."/>
            <person name="Choi I.G."/>
            <person name="Lipzen A."/>
            <person name="Daum C.G."/>
            <person name="Aanen D.K."/>
            <person name="Tsang A."/>
            <person name="Henrissat B."/>
            <person name="Bilanenko E.N."/>
            <person name="de Vries R.P."/>
            <person name="van Kan J.A.L."/>
            <person name="Grigoriev I.V."/>
            <person name="Debets A.J.M."/>
        </authorList>
    </citation>
    <scope>NUCLEOTIDE SEQUENCE [LARGE SCALE GENOMIC DNA]</scope>
    <source>
        <strain evidence="2 3">F11</strain>
    </source>
</reference>
<dbReference type="Pfam" id="PF10173">
    <property type="entry name" value="Mit_KHE1"/>
    <property type="match status" value="1"/>
</dbReference>
<feature type="region of interest" description="Disordered" evidence="1">
    <location>
        <begin position="202"/>
        <end position="225"/>
    </location>
</feature>
<dbReference type="PANTHER" id="PTHR28062">
    <property type="entry name" value="K+-H+ EXCHANGE-LIKE PROTEIN"/>
    <property type="match status" value="1"/>
</dbReference>
<sequence>MRLFLLPLTTSRTLLYCQRVNVATAKLSLADKATNRAAKLWAGWESHEKGWQKTVVNYGNYLLRRIPYQEWGLKSIPPLSARRKYQELQGDKVEVVFPGSIMPPDSVDSVLAKLATERTALHKNRLVWCFVGMPITIPFILVPVIPNFPFFYLAYRAWSHWRAIAGGAHIEFLRKNKLINLAPSSLLDSIYSPLTSTLDKQQKETLSAAQSSEEEASGSPDVGEKVLLSHNDGTRIAETLDLPELKIEMERAIWQVNHDPNGTSQDNSRRSEPASTTDTTSQMSKDDGKK</sequence>
<dbReference type="GeneID" id="39576531"/>
<feature type="region of interest" description="Disordered" evidence="1">
    <location>
        <begin position="253"/>
        <end position="290"/>
    </location>
</feature>
<proteinExistence type="predicted"/>
<dbReference type="OrthoDB" id="5562676at2759"/>